<evidence type="ECO:0000313" key="1">
    <source>
        <dbReference type="EMBL" id="RDX95364.1"/>
    </source>
</evidence>
<protein>
    <submittedName>
        <fullName evidence="1">Uncharacterized protein</fullName>
    </submittedName>
</protein>
<sequence length="63" mass="7132">MSFLNEELETAFCSLSGFPDLETSRAFVFLNCLQSIVIGQHQSLNWGPANFKTVFREQCMVAQ</sequence>
<dbReference type="EMBL" id="QJKJ01004150">
    <property type="protein sequence ID" value="RDX95364.1"/>
    <property type="molecule type" value="Genomic_DNA"/>
</dbReference>
<reference evidence="1" key="1">
    <citation type="submission" date="2018-05" db="EMBL/GenBank/DDBJ databases">
        <title>Draft genome of Mucuna pruriens seed.</title>
        <authorList>
            <person name="Nnadi N.E."/>
            <person name="Vos R."/>
            <person name="Hasami M.H."/>
            <person name="Devisetty U.K."/>
            <person name="Aguiy J.C."/>
        </authorList>
    </citation>
    <scope>NUCLEOTIDE SEQUENCE [LARGE SCALE GENOMIC DNA]</scope>
    <source>
        <strain evidence="1">JCA_2017</strain>
    </source>
</reference>
<gene>
    <name evidence="1" type="ORF">CR513_22129</name>
</gene>
<accession>A0A371GXT2</accession>
<organism evidence="1 2">
    <name type="scientific">Mucuna pruriens</name>
    <name type="common">Velvet bean</name>
    <name type="synonym">Dolichos pruriens</name>
    <dbReference type="NCBI Taxonomy" id="157652"/>
    <lineage>
        <taxon>Eukaryota</taxon>
        <taxon>Viridiplantae</taxon>
        <taxon>Streptophyta</taxon>
        <taxon>Embryophyta</taxon>
        <taxon>Tracheophyta</taxon>
        <taxon>Spermatophyta</taxon>
        <taxon>Magnoliopsida</taxon>
        <taxon>eudicotyledons</taxon>
        <taxon>Gunneridae</taxon>
        <taxon>Pentapetalae</taxon>
        <taxon>rosids</taxon>
        <taxon>fabids</taxon>
        <taxon>Fabales</taxon>
        <taxon>Fabaceae</taxon>
        <taxon>Papilionoideae</taxon>
        <taxon>50 kb inversion clade</taxon>
        <taxon>NPAAA clade</taxon>
        <taxon>indigoferoid/millettioid clade</taxon>
        <taxon>Phaseoleae</taxon>
        <taxon>Mucuna</taxon>
    </lineage>
</organism>
<evidence type="ECO:0000313" key="2">
    <source>
        <dbReference type="Proteomes" id="UP000257109"/>
    </source>
</evidence>
<proteinExistence type="predicted"/>
<feature type="non-terminal residue" evidence="1">
    <location>
        <position position="1"/>
    </location>
</feature>
<dbReference type="Proteomes" id="UP000257109">
    <property type="component" value="Unassembled WGS sequence"/>
</dbReference>
<comment type="caution">
    <text evidence="1">The sequence shown here is derived from an EMBL/GenBank/DDBJ whole genome shotgun (WGS) entry which is preliminary data.</text>
</comment>
<name>A0A371GXT2_MUCPR</name>
<dbReference type="AlphaFoldDB" id="A0A371GXT2"/>
<keyword evidence="2" id="KW-1185">Reference proteome</keyword>